<comment type="caution">
    <text evidence="2">The sequence shown here is derived from an EMBL/GenBank/DDBJ whole genome shotgun (WGS) entry which is preliminary data.</text>
</comment>
<feature type="chain" id="PRO_5014918504" description="Peptidase C-terminal archaeal/bacterial domain-containing protein" evidence="1">
    <location>
        <begin position="23"/>
        <end position="141"/>
    </location>
</feature>
<dbReference type="EMBL" id="PNRE01000058">
    <property type="protein sequence ID" value="PMR68903.1"/>
    <property type="molecule type" value="Genomic_DNA"/>
</dbReference>
<evidence type="ECO:0000313" key="2">
    <source>
        <dbReference type="EMBL" id="PMR68903.1"/>
    </source>
</evidence>
<evidence type="ECO:0000313" key="3">
    <source>
        <dbReference type="Proteomes" id="UP000235346"/>
    </source>
</evidence>
<proteinExistence type="predicted"/>
<feature type="signal peptide" evidence="1">
    <location>
        <begin position="1"/>
        <end position="22"/>
    </location>
</feature>
<dbReference type="OrthoDB" id="7059761at2"/>
<gene>
    <name evidence="2" type="ORF">C1H66_13070</name>
</gene>
<dbReference type="Proteomes" id="UP000235346">
    <property type="component" value="Unassembled WGS sequence"/>
</dbReference>
<evidence type="ECO:0008006" key="4">
    <source>
        <dbReference type="Google" id="ProtNLM"/>
    </source>
</evidence>
<dbReference type="RefSeq" id="WP_102628326.1">
    <property type="nucleotide sequence ID" value="NZ_PDOH01000006.1"/>
</dbReference>
<dbReference type="PROSITE" id="PS51257">
    <property type="entry name" value="PROKAR_LIPOPROTEIN"/>
    <property type="match status" value="1"/>
</dbReference>
<sequence length="141" mass="15637">MRRCVFLLCVVCLGALAGCAGGYDPREGAIELVPGRPYQVITAGQRYFTFTLDAPAKVVLESLTYPADVGSVSPAGQLLDSEGRVVTRDWTSGTDSNFRIEERLAAGIWYLQVDNPHACRWALSCLERDYRYEVLLTIEED</sequence>
<protein>
    <recommendedName>
        <fullName evidence="4">Peptidase C-terminal archaeal/bacterial domain-containing protein</fullName>
    </recommendedName>
</protein>
<keyword evidence="1" id="KW-0732">Signal</keyword>
<keyword evidence="3" id="KW-1185">Reference proteome</keyword>
<evidence type="ECO:0000256" key="1">
    <source>
        <dbReference type="SAM" id="SignalP"/>
    </source>
</evidence>
<organism evidence="2 3">
    <name type="scientific">Halomonas heilongjiangensis</name>
    <dbReference type="NCBI Taxonomy" id="1387883"/>
    <lineage>
        <taxon>Bacteria</taxon>
        <taxon>Pseudomonadati</taxon>
        <taxon>Pseudomonadota</taxon>
        <taxon>Gammaproteobacteria</taxon>
        <taxon>Oceanospirillales</taxon>
        <taxon>Halomonadaceae</taxon>
        <taxon>Halomonas</taxon>
    </lineage>
</organism>
<dbReference type="Gene3D" id="2.60.120.380">
    <property type="match status" value="1"/>
</dbReference>
<name>A0A2N7TL34_9GAMM</name>
<accession>A0A2N7TL34</accession>
<dbReference type="AlphaFoldDB" id="A0A2N7TL34"/>
<reference evidence="2 3" key="1">
    <citation type="submission" date="2018-01" db="EMBL/GenBank/DDBJ databases">
        <title>Halomonas endophytica sp. nov., isolated from storage liquid in the stems of Populus euphratica.</title>
        <authorList>
            <person name="Chen C."/>
        </authorList>
    </citation>
    <scope>NUCLEOTIDE SEQUENCE [LARGE SCALE GENOMIC DNA]</scope>
    <source>
        <strain evidence="2 3">DSM 26881</strain>
    </source>
</reference>